<dbReference type="Proteomes" id="UP001432014">
    <property type="component" value="Chromosome"/>
</dbReference>
<name>A0ABZ1W2B5_9ACTN</name>
<keyword evidence="1" id="KW-1133">Transmembrane helix</keyword>
<reference evidence="2 3" key="1">
    <citation type="submission" date="2022-10" db="EMBL/GenBank/DDBJ databases">
        <title>The complete genomes of actinobacterial strains from the NBC collection.</title>
        <authorList>
            <person name="Joergensen T.S."/>
            <person name="Alvarez Arevalo M."/>
            <person name="Sterndorff E.B."/>
            <person name="Faurdal D."/>
            <person name="Vuksanovic O."/>
            <person name="Mourched A.-S."/>
            <person name="Charusanti P."/>
            <person name="Shaw S."/>
            <person name="Blin K."/>
            <person name="Weber T."/>
        </authorList>
    </citation>
    <scope>NUCLEOTIDE SEQUENCE [LARGE SCALE GENOMIC DNA]</scope>
    <source>
        <strain evidence="2 3">NBC_01247</strain>
    </source>
</reference>
<evidence type="ECO:0000313" key="3">
    <source>
        <dbReference type="Proteomes" id="UP001432014"/>
    </source>
</evidence>
<evidence type="ECO:0000313" key="2">
    <source>
        <dbReference type="EMBL" id="WUS54945.1"/>
    </source>
</evidence>
<gene>
    <name evidence="2" type="ORF">OG469_05105</name>
</gene>
<feature type="transmembrane region" description="Helical" evidence="1">
    <location>
        <begin position="99"/>
        <end position="120"/>
    </location>
</feature>
<keyword evidence="1" id="KW-0812">Transmembrane</keyword>
<dbReference type="Pfam" id="PF04134">
    <property type="entry name" value="DCC1-like"/>
    <property type="match status" value="1"/>
</dbReference>
<accession>A0ABZ1W2B5</accession>
<protein>
    <submittedName>
        <fullName evidence="2">DUF393 domain-containing protein</fullName>
    </submittedName>
</protein>
<dbReference type="RefSeq" id="WP_329500523.1">
    <property type="nucleotide sequence ID" value="NZ_CP108460.1"/>
</dbReference>
<organism evidence="2 3">
    <name type="scientific">Kitasatospora herbaricolor</name>
    <dbReference type="NCBI Taxonomy" id="68217"/>
    <lineage>
        <taxon>Bacteria</taxon>
        <taxon>Bacillati</taxon>
        <taxon>Actinomycetota</taxon>
        <taxon>Actinomycetes</taxon>
        <taxon>Kitasatosporales</taxon>
        <taxon>Streptomycetaceae</taxon>
        <taxon>Kitasatospora</taxon>
    </lineage>
</organism>
<sequence length="135" mass="14177">MADDVVREPVLIFDGDCALCTDWVAWAKRHPGAARSAGGWEAVAYQFADLNSLDDRVGGGGAVTASRVQHGPLWLTPSGDLFGGVQAAARLLMRSGSGWSYAGGLLALPPVGLLVRSLALPVMRRWHPTRTGGAP</sequence>
<keyword evidence="3" id="KW-1185">Reference proteome</keyword>
<proteinExistence type="predicted"/>
<keyword evidence="1" id="KW-0472">Membrane</keyword>
<dbReference type="EMBL" id="CP108482">
    <property type="protein sequence ID" value="WUS54945.1"/>
    <property type="molecule type" value="Genomic_DNA"/>
</dbReference>
<evidence type="ECO:0000256" key="1">
    <source>
        <dbReference type="SAM" id="Phobius"/>
    </source>
</evidence>
<dbReference type="InterPro" id="IPR007263">
    <property type="entry name" value="DCC1-like"/>
</dbReference>